<feature type="domain" description="AB hydrolase-1" evidence="1">
    <location>
        <begin position="33"/>
        <end position="141"/>
    </location>
</feature>
<protein>
    <submittedName>
        <fullName evidence="2">Beta-ketoadipate enol-lactone hydrolase</fullName>
    </submittedName>
</protein>
<reference evidence="2" key="1">
    <citation type="journal article" date="2020" name="Int. J. Syst. Evol. Microbiol.">
        <title>Aquipluma nitroreducens gen. nov. sp. nov., a novel facultatively anaerobic bacterium isolated from a freshwater lake.</title>
        <authorList>
            <person name="Watanabe M."/>
            <person name="Kojima H."/>
            <person name="Fukui M."/>
        </authorList>
    </citation>
    <scope>NUCLEOTIDE SEQUENCE</scope>
    <source>
        <strain evidence="2">MeG22</strain>
    </source>
</reference>
<dbReference type="InterPro" id="IPR029058">
    <property type="entry name" value="AB_hydrolase_fold"/>
</dbReference>
<organism evidence="2 3">
    <name type="scientific">Aquipluma nitroreducens</name>
    <dbReference type="NCBI Taxonomy" id="2010828"/>
    <lineage>
        <taxon>Bacteria</taxon>
        <taxon>Pseudomonadati</taxon>
        <taxon>Bacteroidota</taxon>
        <taxon>Bacteroidia</taxon>
        <taxon>Marinilabiliales</taxon>
        <taxon>Prolixibacteraceae</taxon>
        <taxon>Aquipluma</taxon>
    </lineage>
</organism>
<dbReference type="SUPFAM" id="SSF53474">
    <property type="entry name" value="alpha/beta-Hydrolases"/>
    <property type="match status" value="1"/>
</dbReference>
<dbReference type="EMBL" id="AP018694">
    <property type="protein sequence ID" value="BBE19771.1"/>
    <property type="molecule type" value="Genomic_DNA"/>
</dbReference>
<name>A0A5K7SDU4_9BACT</name>
<evidence type="ECO:0000313" key="2">
    <source>
        <dbReference type="EMBL" id="BBE19771.1"/>
    </source>
</evidence>
<sequence length="260" mass="29459">MTKTYAPKRTTTQGHSIQISNIEIYYEEYGVGKPLLLLHGFGGCSQNWHPFIDKLSEHFRLIVADLRGHGYSTNPENKFTHREAANDMFLLLEKLGINQFSAMGMSTGAMTLLHMATSQPSRIDSMVLISTTSHFPDQARAIMRRASFDTMPPEVRKMYRECAKRGDEQIRQLISQFNALHKNNDDMNFDAQSLSTITARTLIVHGDRDHFFPVEIPVSIYRSIPNAALWIIPGGDHVPIYEAKVPFTSTALQFLNELSK</sequence>
<dbReference type="Proteomes" id="UP001193389">
    <property type="component" value="Chromosome"/>
</dbReference>
<evidence type="ECO:0000313" key="3">
    <source>
        <dbReference type="Proteomes" id="UP001193389"/>
    </source>
</evidence>
<gene>
    <name evidence="2" type="ORF">AQPE_3959</name>
</gene>
<dbReference type="PRINTS" id="PR00111">
    <property type="entry name" value="ABHYDROLASE"/>
</dbReference>
<dbReference type="PANTHER" id="PTHR43433:SF4">
    <property type="entry name" value="NON-HEME CHLOROPEROXIDASE-RELATED"/>
    <property type="match status" value="1"/>
</dbReference>
<dbReference type="AlphaFoldDB" id="A0A5K7SDU4"/>
<dbReference type="PANTHER" id="PTHR43433">
    <property type="entry name" value="HYDROLASE, ALPHA/BETA FOLD FAMILY PROTEIN"/>
    <property type="match status" value="1"/>
</dbReference>
<keyword evidence="2" id="KW-0378">Hydrolase</keyword>
<dbReference type="KEGG" id="anf:AQPE_3959"/>
<keyword evidence="3" id="KW-1185">Reference proteome</keyword>
<dbReference type="GO" id="GO:0016787">
    <property type="term" value="F:hydrolase activity"/>
    <property type="evidence" value="ECO:0007669"/>
    <property type="project" value="UniProtKB-KW"/>
</dbReference>
<dbReference type="InterPro" id="IPR000073">
    <property type="entry name" value="AB_hydrolase_1"/>
</dbReference>
<dbReference type="Pfam" id="PF00561">
    <property type="entry name" value="Abhydrolase_1"/>
    <property type="match status" value="1"/>
</dbReference>
<dbReference type="InterPro" id="IPR050471">
    <property type="entry name" value="AB_hydrolase"/>
</dbReference>
<dbReference type="RefSeq" id="WP_318347991.1">
    <property type="nucleotide sequence ID" value="NZ_AP018694.1"/>
</dbReference>
<evidence type="ECO:0000259" key="1">
    <source>
        <dbReference type="Pfam" id="PF00561"/>
    </source>
</evidence>
<proteinExistence type="predicted"/>
<accession>A0A5K7SDU4</accession>
<dbReference type="Gene3D" id="3.40.50.1820">
    <property type="entry name" value="alpha/beta hydrolase"/>
    <property type="match status" value="1"/>
</dbReference>